<name>A0A4Q6Y851_9SPHN</name>
<dbReference type="InterPro" id="IPR000871">
    <property type="entry name" value="Beta-lactam_class-A"/>
</dbReference>
<accession>A0A4Q6Y851</accession>
<protein>
    <recommendedName>
        <fullName evidence="3">beta-lactamase</fullName>
        <ecNumber evidence="3">3.5.2.6</ecNumber>
    </recommendedName>
</protein>
<dbReference type="GO" id="GO:0030655">
    <property type="term" value="P:beta-lactam antibiotic catabolic process"/>
    <property type="evidence" value="ECO:0007669"/>
    <property type="project" value="InterPro"/>
</dbReference>
<evidence type="ECO:0000259" key="4">
    <source>
        <dbReference type="Pfam" id="PF13354"/>
    </source>
</evidence>
<dbReference type="InterPro" id="IPR045155">
    <property type="entry name" value="Beta-lactam_cat"/>
</dbReference>
<dbReference type="EC" id="3.5.2.6" evidence="3"/>
<dbReference type="NCBIfam" id="NF033103">
    <property type="entry name" value="bla_class_A"/>
    <property type="match status" value="1"/>
</dbReference>
<dbReference type="Gene3D" id="3.40.710.10">
    <property type="entry name" value="DD-peptidase/beta-lactamase superfamily"/>
    <property type="match status" value="1"/>
</dbReference>
<organism evidence="5 6">
    <name type="scientific">Sphingomonas populi</name>
    <dbReference type="NCBI Taxonomy" id="2484750"/>
    <lineage>
        <taxon>Bacteria</taxon>
        <taxon>Pseudomonadati</taxon>
        <taxon>Pseudomonadota</taxon>
        <taxon>Alphaproteobacteria</taxon>
        <taxon>Sphingomonadales</taxon>
        <taxon>Sphingomonadaceae</taxon>
        <taxon>Sphingomonas</taxon>
    </lineage>
</organism>
<evidence type="ECO:0000256" key="3">
    <source>
        <dbReference type="ARBA" id="ARBA00012865"/>
    </source>
</evidence>
<comment type="similarity">
    <text evidence="2">Belongs to the class-A beta-lactamase family.</text>
</comment>
<dbReference type="SUPFAM" id="SSF56601">
    <property type="entry name" value="beta-lactamase/transpeptidase-like"/>
    <property type="match status" value="1"/>
</dbReference>
<dbReference type="Pfam" id="PF13354">
    <property type="entry name" value="Beta-lactamase2"/>
    <property type="match status" value="1"/>
</dbReference>
<dbReference type="EMBL" id="SGIS01000005">
    <property type="protein sequence ID" value="RZF65709.1"/>
    <property type="molecule type" value="Genomic_DNA"/>
</dbReference>
<dbReference type="OrthoDB" id="9784149at2"/>
<evidence type="ECO:0000256" key="1">
    <source>
        <dbReference type="ARBA" id="ARBA00001526"/>
    </source>
</evidence>
<keyword evidence="6" id="KW-1185">Reference proteome</keyword>
<dbReference type="Proteomes" id="UP000292085">
    <property type="component" value="Unassembled WGS sequence"/>
</dbReference>
<dbReference type="InterPro" id="IPR012338">
    <property type="entry name" value="Beta-lactam/transpept-like"/>
</dbReference>
<evidence type="ECO:0000313" key="5">
    <source>
        <dbReference type="EMBL" id="RZF65709.1"/>
    </source>
</evidence>
<reference evidence="5 6" key="1">
    <citation type="submission" date="2019-02" db="EMBL/GenBank/DDBJ databases">
        <authorList>
            <person name="Li Y."/>
        </authorList>
    </citation>
    <scope>NUCLEOTIDE SEQUENCE [LARGE SCALE GENOMIC DNA]</scope>
    <source>
        <strain evidence="5 6">3-7</strain>
    </source>
</reference>
<dbReference type="GO" id="GO:0008800">
    <property type="term" value="F:beta-lactamase activity"/>
    <property type="evidence" value="ECO:0007669"/>
    <property type="project" value="UniProtKB-EC"/>
</dbReference>
<proteinExistence type="inferred from homology"/>
<dbReference type="PANTHER" id="PTHR35333:SF3">
    <property type="entry name" value="BETA-LACTAMASE-TYPE TRANSPEPTIDASE FOLD CONTAINING PROTEIN"/>
    <property type="match status" value="1"/>
</dbReference>
<comment type="caution">
    <text evidence="5">The sequence shown here is derived from an EMBL/GenBank/DDBJ whole genome shotgun (WGS) entry which is preliminary data.</text>
</comment>
<dbReference type="PANTHER" id="PTHR35333">
    <property type="entry name" value="BETA-LACTAMASE"/>
    <property type="match status" value="1"/>
</dbReference>
<dbReference type="AlphaFoldDB" id="A0A4Q6Y851"/>
<evidence type="ECO:0000313" key="6">
    <source>
        <dbReference type="Proteomes" id="UP000292085"/>
    </source>
</evidence>
<comment type="catalytic activity">
    <reaction evidence="1">
        <text>a beta-lactam + H2O = a substituted beta-amino acid</text>
        <dbReference type="Rhea" id="RHEA:20401"/>
        <dbReference type="ChEBI" id="CHEBI:15377"/>
        <dbReference type="ChEBI" id="CHEBI:35627"/>
        <dbReference type="ChEBI" id="CHEBI:140347"/>
        <dbReference type="EC" id="3.5.2.6"/>
    </reaction>
</comment>
<gene>
    <name evidence="5" type="primary">bla</name>
    <name evidence="5" type="ORF">EWE75_04715</name>
</gene>
<dbReference type="GO" id="GO:0046677">
    <property type="term" value="P:response to antibiotic"/>
    <property type="evidence" value="ECO:0007669"/>
    <property type="project" value="InterPro"/>
</dbReference>
<dbReference type="PRINTS" id="PR00118">
    <property type="entry name" value="BLACTAMASEA"/>
</dbReference>
<sequence length="398" mass="42783">MRLGANDTILPTHERVSTFSASCSGGWQGNHEVTDTLAFESSRPLSGILLAVALCACVQDTRLATRAPGALPSRYPAQVVMEVPPSTPRPVVAPEALARSINAVARSFDGRVGVAVRSIDKGWTIESNGDVRLPQQSVSKLWVAMTVLDFRDSGRLTLDDPITLTRADLTLFHQPVASLLKNGEYQTTVGELLRRALTMSDNTCNDRLLRYVGGPSAVRDFIARKGLGNIRFGPGERLLQSATAGLTWRPEYAFGNAFSLARARLPQSARIAAFERYVADPPDGAAPRAIADALARLKKGELLSPMSTAFLISTMESSKTGKQRMRGAVPPGWSFGHKTGTGQDLAGRTAGYNDVGLLMAPDGRAYAIAVMIGDTPRTIPQRQELMQSVVQAVVANQQ</sequence>
<evidence type="ECO:0000256" key="2">
    <source>
        <dbReference type="ARBA" id="ARBA00009009"/>
    </source>
</evidence>
<feature type="domain" description="Beta-lactamase class A catalytic" evidence="4">
    <location>
        <begin position="113"/>
        <end position="371"/>
    </location>
</feature>